<dbReference type="InterPro" id="IPR029058">
    <property type="entry name" value="AB_hydrolase_fold"/>
</dbReference>
<evidence type="ECO:0000256" key="1">
    <source>
        <dbReference type="SAM" id="SignalP"/>
    </source>
</evidence>
<protein>
    <submittedName>
        <fullName evidence="2">Alpha/beta hydrolase</fullName>
    </submittedName>
</protein>
<evidence type="ECO:0000313" key="3">
    <source>
        <dbReference type="Proteomes" id="UP001489897"/>
    </source>
</evidence>
<evidence type="ECO:0000313" key="2">
    <source>
        <dbReference type="EMBL" id="MEM5424457.1"/>
    </source>
</evidence>
<dbReference type="GO" id="GO:0016787">
    <property type="term" value="F:hydrolase activity"/>
    <property type="evidence" value="ECO:0007669"/>
    <property type="project" value="UniProtKB-KW"/>
</dbReference>
<reference evidence="2 3" key="1">
    <citation type="submission" date="2024-01" db="EMBL/GenBank/DDBJ databases">
        <title>The diversity of rhizobia nodulating Mimosa spp. in eleven states of Brazil covering several biomes is determined by host plant, location, and edaphic factors.</title>
        <authorList>
            <person name="Rouws L."/>
            <person name="Barauna A."/>
            <person name="Beukes C."/>
            <person name="De Faria S.M."/>
            <person name="Gross E."/>
            <person name="Dos Reis Junior F.B."/>
            <person name="Simon M."/>
            <person name="Maluk M."/>
            <person name="Odee D.W."/>
            <person name="Kenicer G."/>
            <person name="Young J.P.W."/>
            <person name="Reis V.M."/>
            <person name="Zilli J."/>
            <person name="James E.K."/>
        </authorList>
    </citation>
    <scope>NUCLEOTIDE SEQUENCE [LARGE SCALE GENOMIC DNA]</scope>
    <source>
        <strain evidence="2 3">JPY167</strain>
    </source>
</reference>
<dbReference type="Gene3D" id="3.40.50.1820">
    <property type="entry name" value="alpha/beta hydrolase"/>
    <property type="match status" value="1"/>
</dbReference>
<sequence>MASQWLRAAPLASALTLAFVLAASSLLAHAQSAPKVVDIPTRPGVTQRFLFIAPAAPKAAAILYAGGHGGLQLDPQGNFGWGANNFLVRSRMLFVDDGVAVAVIDAPSDRQSPPYLDGFRLTPEHAEDARAVIAWLREQLHVPVWLVGTSRGTQSVAAIAIALANDSNPSAGPNGIVLTSTILRENRGGDPVTGMKLSALKIPVLVVHNKDDACKVCPVSETDTLMQKLTQSPATKLMLVSGGTSRGDPCGAYAYHGFNGIESEVAHGITAWMLAP</sequence>
<feature type="chain" id="PRO_5047300122" evidence="1">
    <location>
        <begin position="31"/>
        <end position="276"/>
    </location>
</feature>
<feature type="signal peptide" evidence="1">
    <location>
        <begin position="1"/>
        <end position="30"/>
    </location>
</feature>
<keyword evidence="3" id="KW-1185">Reference proteome</keyword>
<organism evidence="2 3">
    <name type="scientific">Paraburkholderia ferrariae</name>
    <dbReference type="NCBI Taxonomy" id="386056"/>
    <lineage>
        <taxon>Bacteria</taxon>
        <taxon>Pseudomonadati</taxon>
        <taxon>Pseudomonadota</taxon>
        <taxon>Betaproteobacteria</taxon>
        <taxon>Burkholderiales</taxon>
        <taxon>Burkholderiaceae</taxon>
        <taxon>Paraburkholderia</taxon>
    </lineage>
</organism>
<gene>
    <name evidence="2" type="ORF">VSR73_25760</name>
</gene>
<dbReference type="SUPFAM" id="SSF53474">
    <property type="entry name" value="alpha/beta-Hydrolases"/>
    <property type="match status" value="1"/>
</dbReference>
<dbReference type="Proteomes" id="UP001489897">
    <property type="component" value="Unassembled WGS sequence"/>
</dbReference>
<proteinExistence type="predicted"/>
<accession>A0ABU9RXZ7</accession>
<dbReference type="EMBL" id="JAYMRV010000008">
    <property type="protein sequence ID" value="MEM5424457.1"/>
    <property type="molecule type" value="Genomic_DNA"/>
</dbReference>
<name>A0ABU9RXZ7_9BURK</name>
<keyword evidence="1" id="KW-0732">Signal</keyword>
<dbReference type="RefSeq" id="WP_342948757.1">
    <property type="nucleotide sequence ID" value="NZ_JAYMRV010000008.1"/>
</dbReference>
<keyword evidence="2" id="KW-0378">Hydrolase</keyword>
<comment type="caution">
    <text evidence="2">The sequence shown here is derived from an EMBL/GenBank/DDBJ whole genome shotgun (WGS) entry which is preliminary data.</text>
</comment>